<reference evidence="1 2" key="1">
    <citation type="journal article" date="2018" name="Int. J. Syst. Evol. Microbiol.">
        <title>Adhaeribacter swui sp. nov., isolated from wet mud.</title>
        <authorList>
            <person name="Kim D.U."/>
            <person name="Kim K.W."/>
            <person name="Kang M.S."/>
            <person name="Kim J.Y."/>
            <person name="Jang J.H."/>
            <person name="Kim M.K."/>
        </authorList>
    </citation>
    <scope>NUCLEOTIDE SEQUENCE [LARGE SCALE GENOMIC DNA]</scope>
    <source>
        <strain evidence="1 2">KCTC 52873</strain>
    </source>
</reference>
<proteinExistence type="predicted"/>
<gene>
    <name evidence="1" type="ORF">HUW51_09695</name>
</gene>
<sequence>MHQVISYIGRHLAQQPALHIATSNWLYSLKSWGHNPLKK</sequence>
<name>A0A7G7G759_9BACT</name>
<dbReference type="EMBL" id="CP055156">
    <property type="protein sequence ID" value="QNF32993.1"/>
    <property type="molecule type" value="Genomic_DNA"/>
</dbReference>
<organism evidence="1 2">
    <name type="scientific">Adhaeribacter swui</name>
    <dbReference type="NCBI Taxonomy" id="2086471"/>
    <lineage>
        <taxon>Bacteria</taxon>
        <taxon>Pseudomonadati</taxon>
        <taxon>Bacteroidota</taxon>
        <taxon>Cytophagia</taxon>
        <taxon>Cytophagales</taxon>
        <taxon>Hymenobacteraceae</taxon>
        <taxon>Adhaeribacter</taxon>
    </lineage>
</organism>
<dbReference type="Proteomes" id="UP000515237">
    <property type="component" value="Chromosome"/>
</dbReference>
<dbReference type="RefSeq" id="WP_185273782.1">
    <property type="nucleotide sequence ID" value="NZ_CP055156.1"/>
</dbReference>
<evidence type="ECO:0000313" key="1">
    <source>
        <dbReference type="EMBL" id="QNF32993.1"/>
    </source>
</evidence>
<dbReference type="AlphaFoldDB" id="A0A7G7G759"/>
<keyword evidence="2" id="KW-1185">Reference proteome</keyword>
<accession>A0A7G7G759</accession>
<protein>
    <submittedName>
        <fullName evidence="1">Uncharacterized protein</fullName>
    </submittedName>
</protein>
<evidence type="ECO:0000313" key="2">
    <source>
        <dbReference type="Proteomes" id="UP000515237"/>
    </source>
</evidence>
<dbReference type="KEGG" id="aswu:HUW51_09695"/>